<dbReference type="OrthoDB" id="10367682at2759"/>
<dbReference type="AlphaFoldDB" id="A0A2P5BE14"/>
<evidence type="ECO:0000313" key="2">
    <source>
        <dbReference type="Proteomes" id="UP000237105"/>
    </source>
</evidence>
<organism evidence="1 2">
    <name type="scientific">Parasponia andersonii</name>
    <name type="common">Sponia andersonii</name>
    <dbReference type="NCBI Taxonomy" id="3476"/>
    <lineage>
        <taxon>Eukaryota</taxon>
        <taxon>Viridiplantae</taxon>
        <taxon>Streptophyta</taxon>
        <taxon>Embryophyta</taxon>
        <taxon>Tracheophyta</taxon>
        <taxon>Spermatophyta</taxon>
        <taxon>Magnoliopsida</taxon>
        <taxon>eudicotyledons</taxon>
        <taxon>Gunneridae</taxon>
        <taxon>Pentapetalae</taxon>
        <taxon>rosids</taxon>
        <taxon>fabids</taxon>
        <taxon>Rosales</taxon>
        <taxon>Cannabaceae</taxon>
        <taxon>Parasponia</taxon>
    </lineage>
</organism>
<dbReference type="EMBL" id="JXTB01000301">
    <property type="protein sequence ID" value="PON47025.1"/>
    <property type="molecule type" value="Genomic_DNA"/>
</dbReference>
<keyword evidence="2" id="KW-1185">Reference proteome</keyword>
<dbReference type="Proteomes" id="UP000237105">
    <property type="component" value="Unassembled WGS sequence"/>
</dbReference>
<proteinExistence type="predicted"/>
<comment type="caution">
    <text evidence="1">The sequence shown here is derived from an EMBL/GenBank/DDBJ whole genome shotgun (WGS) entry which is preliminary data.</text>
</comment>
<reference evidence="2" key="1">
    <citation type="submission" date="2016-06" db="EMBL/GenBank/DDBJ databases">
        <title>Parallel loss of symbiosis genes in relatives of nitrogen-fixing non-legume Parasponia.</title>
        <authorList>
            <person name="Van Velzen R."/>
            <person name="Holmer R."/>
            <person name="Bu F."/>
            <person name="Rutten L."/>
            <person name="Van Zeijl A."/>
            <person name="Liu W."/>
            <person name="Santuari L."/>
            <person name="Cao Q."/>
            <person name="Sharma T."/>
            <person name="Shen D."/>
            <person name="Roswanjaya Y."/>
            <person name="Wardhani T."/>
            <person name="Kalhor M.S."/>
            <person name="Jansen J."/>
            <person name="Van den Hoogen J."/>
            <person name="Gungor B."/>
            <person name="Hartog M."/>
            <person name="Hontelez J."/>
            <person name="Verver J."/>
            <person name="Yang W.-C."/>
            <person name="Schijlen E."/>
            <person name="Repin R."/>
            <person name="Schilthuizen M."/>
            <person name="Schranz E."/>
            <person name="Heidstra R."/>
            <person name="Miyata K."/>
            <person name="Fedorova E."/>
            <person name="Kohlen W."/>
            <person name="Bisseling T."/>
            <person name="Smit S."/>
            <person name="Geurts R."/>
        </authorList>
    </citation>
    <scope>NUCLEOTIDE SEQUENCE [LARGE SCALE GENOMIC DNA]</scope>
    <source>
        <strain evidence="2">cv. WU1-14</strain>
    </source>
</reference>
<name>A0A2P5BE14_PARAD</name>
<evidence type="ECO:0000313" key="1">
    <source>
        <dbReference type="EMBL" id="PON47025.1"/>
    </source>
</evidence>
<protein>
    <submittedName>
        <fullName evidence="1">Uncharacterized protein</fullName>
    </submittedName>
</protein>
<accession>A0A2P5BE14</accession>
<gene>
    <name evidence="1" type="ORF">PanWU01x14_247700</name>
</gene>
<sequence>MFGLFYKALKIDLSATHLSTQMEPPLQLILPFNLSKGPIGNLLVDEALTMAMPITHKAIEVVEVVGVVEAEVGTITHTCSANFVENLVILSKNATFVLMQTFKALAILHPQTRTTTIIKWQPC</sequence>